<name>A0A1B6FRK8_9HEMI</name>
<accession>A0A1B6FRK8</accession>
<sequence length="232" mass="26278">MDRRNRPRPRPHMRQDECPPTQQPPPAAREPEMIDWSGFEPPPPRAASPRHPSPPPCPEDEERMREEAYRRTLESEFDPCQGREFPCRPGQTYFDELLPGARERAAPFAPTTPGNLNVFDPIPRASPEVVQEYDPIPSVPPRTQAYVDELIGPGILERPGYFSATVTETLDIFEEHVPPPPDELDPFWCPPETREKAPSGSFFRDLVPEWGMYGGGALIPPPVYQDPSYLVD</sequence>
<proteinExistence type="predicted"/>
<evidence type="ECO:0000313" key="2">
    <source>
        <dbReference type="EMBL" id="JAS52847.1"/>
    </source>
</evidence>
<feature type="compositionally biased region" description="Pro residues" evidence="1">
    <location>
        <begin position="40"/>
        <end position="57"/>
    </location>
</feature>
<gene>
    <name evidence="2" type="ORF">g.33582</name>
</gene>
<evidence type="ECO:0000256" key="1">
    <source>
        <dbReference type="SAM" id="MobiDB-lite"/>
    </source>
</evidence>
<feature type="compositionally biased region" description="Basic residues" evidence="1">
    <location>
        <begin position="1"/>
        <end position="12"/>
    </location>
</feature>
<feature type="compositionally biased region" description="Basic and acidic residues" evidence="1">
    <location>
        <begin position="62"/>
        <end position="74"/>
    </location>
</feature>
<feature type="non-terminal residue" evidence="2">
    <location>
        <position position="232"/>
    </location>
</feature>
<feature type="region of interest" description="Disordered" evidence="1">
    <location>
        <begin position="1"/>
        <end position="75"/>
    </location>
</feature>
<dbReference type="EMBL" id="GECZ01016922">
    <property type="protein sequence ID" value="JAS52847.1"/>
    <property type="molecule type" value="Transcribed_RNA"/>
</dbReference>
<organism evidence="2">
    <name type="scientific">Cuerna arida</name>
    <dbReference type="NCBI Taxonomy" id="1464854"/>
    <lineage>
        <taxon>Eukaryota</taxon>
        <taxon>Metazoa</taxon>
        <taxon>Ecdysozoa</taxon>
        <taxon>Arthropoda</taxon>
        <taxon>Hexapoda</taxon>
        <taxon>Insecta</taxon>
        <taxon>Pterygota</taxon>
        <taxon>Neoptera</taxon>
        <taxon>Paraneoptera</taxon>
        <taxon>Hemiptera</taxon>
        <taxon>Auchenorrhyncha</taxon>
        <taxon>Membracoidea</taxon>
        <taxon>Cicadellidae</taxon>
        <taxon>Cicadellinae</taxon>
        <taxon>Proconiini</taxon>
        <taxon>Cuerna</taxon>
    </lineage>
</organism>
<protein>
    <submittedName>
        <fullName evidence="2">Uncharacterized protein</fullName>
    </submittedName>
</protein>
<reference evidence="2" key="1">
    <citation type="submission" date="2015-11" db="EMBL/GenBank/DDBJ databases">
        <title>De novo transcriptome assembly of four potential Pierce s Disease insect vectors from Arizona vineyards.</title>
        <authorList>
            <person name="Tassone E.E."/>
        </authorList>
    </citation>
    <scope>NUCLEOTIDE SEQUENCE</scope>
</reference>
<dbReference type="AlphaFoldDB" id="A0A1B6FRK8"/>